<keyword evidence="1" id="KW-1133">Transmembrane helix</keyword>
<keyword evidence="1" id="KW-0472">Membrane</keyword>
<name>A0A1L9RWV1_ASPWE</name>
<evidence type="ECO:0000313" key="3">
    <source>
        <dbReference type="Proteomes" id="UP000184383"/>
    </source>
</evidence>
<evidence type="ECO:0000313" key="2">
    <source>
        <dbReference type="EMBL" id="OJJ39402.1"/>
    </source>
</evidence>
<proteinExistence type="predicted"/>
<dbReference type="RefSeq" id="XP_040693078.1">
    <property type="nucleotide sequence ID" value="XM_040834623.1"/>
</dbReference>
<dbReference type="GeneID" id="63750471"/>
<feature type="transmembrane region" description="Helical" evidence="1">
    <location>
        <begin position="50"/>
        <end position="68"/>
    </location>
</feature>
<dbReference type="Proteomes" id="UP000184383">
    <property type="component" value="Unassembled WGS sequence"/>
</dbReference>
<feature type="transmembrane region" description="Helical" evidence="1">
    <location>
        <begin position="20"/>
        <end position="41"/>
    </location>
</feature>
<dbReference type="VEuPathDB" id="FungiDB:ASPWEDRAFT_37183"/>
<gene>
    <name evidence="2" type="ORF">ASPWEDRAFT_37183</name>
</gene>
<protein>
    <submittedName>
        <fullName evidence="2">Uncharacterized protein</fullName>
    </submittedName>
</protein>
<dbReference type="AlphaFoldDB" id="A0A1L9RWV1"/>
<reference evidence="3" key="1">
    <citation type="journal article" date="2017" name="Genome Biol.">
        <title>Comparative genomics reveals high biological diversity and specific adaptations in the industrially and medically important fungal genus Aspergillus.</title>
        <authorList>
            <person name="de Vries R.P."/>
            <person name="Riley R."/>
            <person name="Wiebenga A."/>
            <person name="Aguilar-Osorio G."/>
            <person name="Amillis S."/>
            <person name="Uchima C.A."/>
            <person name="Anderluh G."/>
            <person name="Asadollahi M."/>
            <person name="Askin M."/>
            <person name="Barry K."/>
            <person name="Battaglia E."/>
            <person name="Bayram O."/>
            <person name="Benocci T."/>
            <person name="Braus-Stromeyer S.A."/>
            <person name="Caldana C."/>
            <person name="Canovas D."/>
            <person name="Cerqueira G.C."/>
            <person name="Chen F."/>
            <person name="Chen W."/>
            <person name="Choi C."/>
            <person name="Clum A."/>
            <person name="Dos Santos R.A."/>
            <person name="Damasio A.R."/>
            <person name="Diallinas G."/>
            <person name="Emri T."/>
            <person name="Fekete E."/>
            <person name="Flipphi M."/>
            <person name="Freyberg S."/>
            <person name="Gallo A."/>
            <person name="Gournas C."/>
            <person name="Habgood R."/>
            <person name="Hainaut M."/>
            <person name="Harispe M.L."/>
            <person name="Henrissat B."/>
            <person name="Hilden K.S."/>
            <person name="Hope R."/>
            <person name="Hossain A."/>
            <person name="Karabika E."/>
            <person name="Karaffa L."/>
            <person name="Karanyi Z."/>
            <person name="Krasevec N."/>
            <person name="Kuo A."/>
            <person name="Kusch H."/>
            <person name="LaButti K."/>
            <person name="Lagendijk E.L."/>
            <person name="Lapidus A."/>
            <person name="Levasseur A."/>
            <person name="Lindquist E."/>
            <person name="Lipzen A."/>
            <person name="Logrieco A.F."/>
            <person name="MacCabe A."/>
            <person name="Maekelae M.R."/>
            <person name="Malavazi I."/>
            <person name="Melin P."/>
            <person name="Meyer V."/>
            <person name="Mielnichuk N."/>
            <person name="Miskei M."/>
            <person name="Molnar A.P."/>
            <person name="Mule G."/>
            <person name="Ngan C.Y."/>
            <person name="Orejas M."/>
            <person name="Orosz E."/>
            <person name="Ouedraogo J.P."/>
            <person name="Overkamp K.M."/>
            <person name="Park H.-S."/>
            <person name="Perrone G."/>
            <person name="Piumi F."/>
            <person name="Punt P.J."/>
            <person name="Ram A.F."/>
            <person name="Ramon A."/>
            <person name="Rauscher S."/>
            <person name="Record E."/>
            <person name="Riano-Pachon D.M."/>
            <person name="Robert V."/>
            <person name="Roehrig J."/>
            <person name="Ruller R."/>
            <person name="Salamov A."/>
            <person name="Salih N.S."/>
            <person name="Samson R.A."/>
            <person name="Sandor E."/>
            <person name="Sanguinetti M."/>
            <person name="Schuetze T."/>
            <person name="Sepcic K."/>
            <person name="Shelest E."/>
            <person name="Sherlock G."/>
            <person name="Sophianopoulou V."/>
            <person name="Squina F.M."/>
            <person name="Sun H."/>
            <person name="Susca A."/>
            <person name="Todd R.B."/>
            <person name="Tsang A."/>
            <person name="Unkles S.E."/>
            <person name="van de Wiele N."/>
            <person name="van Rossen-Uffink D."/>
            <person name="Oliveira J.V."/>
            <person name="Vesth T.C."/>
            <person name="Visser J."/>
            <person name="Yu J.-H."/>
            <person name="Zhou M."/>
            <person name="Andersen M.R."/>
            <person name="Archer D.B."/>
            <person name="Baker S.E."/>
            <person name="Benoit I."/>
            <person name="Brakhage A.A."/>
            <person name="Braus G.H."/>
            <person name="Fischer R."/>
            <person name="Frisvad J.C."/>
            <person name="Goldman G.H."/>
            <person name="Houbraken J."/>
            <person name="Oakley B."/>
            <person name="Pocsi I."/>
            <person name="Scazzocchio C."/>
            <person name="Seiboth B."/>
            <person name="vanKuyk P.A."/>
            <person name="Wortman J."/>
            <person name="Dyer P.S."/>
            <person name="Grigoriev I.V."/>
        </authorList>
    </citation>
    <scope>NUCLEOTIDE SEQUENCE [LARGE SCALE GENOMIC DNA]</scope>
    <source>
        <strain evidence="3">DTO 134E9</strain>
    </source>
</reference>
<sequence>MTVSLAGTWVGSDSLKNATIILLTVYNVLHSVLITGTVGLVDNNNPFSEVWLLVTVDWILFSISVQVTPQATRHVVLFPHWDLISQSRED</sequence>
<evidence type="ECO:0000256" key="1">
    <source>
        <dbReference type="SAM" id="Phobius"/>
    </source>
</evidence>
<keyword evidence="1" id="KW-0812">Transmembrane</keyword>
<accession>A0A1L9RWV1</accession>
<keyword evidence="3" id="KW-1185">Reference proteome</keyword>
<dbReference type="EMBL" id="KV878210">
    <property type="protein sequence ID" value="OJJ39402.1"/>
    <property type="molecule type" value="Genomic_DNA"/>
</dbReference>
<organism evidence="2 3">
    <name type="scientific">Aspergillus wentii DTO 134E9</name>
    <dbReference type="NCBI Taxonomy" id="1073089"/>
    <lineage>
        <taxon>Eukaryota</taxon>
        <taxon>Fungi</taxon>
        <taxon>Dikarya</taxon>
        <taxon>Ascomycota</taxon>
        <taxon>Pezizomycotina</taxon>
        <taxon>Eurotiomycetes</taxon>
        <taxon>Eurotiomycetidae</taxon>
        <taxon>Eurotiales</taxon>
        <taxon>Aspergillaceae</taxon>
        <taxon>Aspergillus</taxon>
        <taxon>Aspergillus subgen. Cremei</taxon>
    </lineage>
</organism>